<dbReference type="InParanoid" id="D9PZJ7"/>
<dbReference type="RefSeq" id="WP_013265997.1">
    <property type="nucleotide sequence ID" value="NC_014374.1"/>
</dbReference>
<evidence type="ECO:0000259" key="3">
    <source>
        <dbReference type="PROSITE" id="PS50984"/>
    </source>
</evidence>
<dbReference type="PANTHER" id="PTHR13326:SF21">
    <property type="entry name" value="PSEUDOURIDYLATE SYNTHASE PUS7L"/>
    <property type="match status" value="1"/>
</dbReference>
<dbReference type="KEGG" id="asc:ASAC_0077"/>
<evidence type="ECO:0000313" key="4">
    <source>
        <dbReference type="EMBL" id="ADL18485.1"/>
    </source>
</evidence>
<dbReference type="Proteomes" id="UP000000346">
    <property type="component" value="Chromosome"/>
</dbReference>
<dbReference type="HOGENOM" id="CLU_005281_4_1_2"/>
<dbReference type="Gene3D" id="1.10.1510.30">
    <property type="match status" value="1"/>
</dbReference>
<dbReference type="PROSITE" id="PS50984">
    <property type="entry name" value="TRUD"/>
    <property type="match status" value="1"/>
</dbReference>
<dbReference type="Gene3D" id="3.30.2350.20">
    <property type="entry name" value="TruD, catalytic domain"/>
    <property type="match status" value="1"/>
</dbReference>
<reference evidence="4 5" key="1">
    <citation type="journal article" date="2010" name="Appl. Environ. Microbiol.">
        <title>The genome sequence of the crenarchaeon Acidilobus saccharovorans supports a new order, Acidilobales, and suggests an important ecological role in terrestrial acidic hot springs.</title>
        <authorList>
            <person name="Mardanov A.V."/>
            <person name="Svetlitchnyi V.A."/>
            <person name="Beletsky A.V."/>
            <person name="Prokofeva M.I."/>
            <person name="Bonch-Osmolovskaya E.A."/>
            <person name="Ravin N.V."/>
            <person name="Skryabin K.G."/>
        </authorList>
    </citation>
    <scope>NUCLEOTIDE SEQUENCE [LARGE SCALE GENOMIC DNA]</scope>
    <source>
        <strain evidence="5">DSM 16705 / JCM 18335 / VKM B-2471 / 345-15</strain>
    </source>
</reference>
<keyword evidence="5" id="KW-1185">Reference proteome</keyword>
<comment type="similarity">
    <text evidence="1">Belongs to the pseudouridine synthase TruD family.</text>
</comment>
<dbReference type="GO" id="GO:0009982">
    <property type="term" value="F:pseudouridine synthase activity"/>
    <property type="evidence" value="ECO:0007669"/>
    <property type="project" value="InterPro"/>
</dbReference>
<evidence type="ECO:0000313" key="5">
    <source>
        <dbReference type="Proteomes" id="UP000000346"/>
    </source>
</evidence>
<dbReference type="PANTHER" id="PTHR13326">
    <property type="entry name" value="TRNA PSEUDOURIDINE SYNTHASE D"/>
    <property type="match status" value="1"/>
</dbReference>
<gene>
    <name evidence="4" type="ordered locus">ASAC_0077</name>
</gene>
<dbReference type="InterPro" id="IPR011760">
    <property type="entry name" value="PsdUridine_synth_TruD_insert"/>
</dbReference>
<name>D9PZJ7_ACIS3</name>
<dbReference type="EMBL" id="CP001742">
    <property type="protein sequence ID" value="ADL18485.1"/>
    <property type="molecule type" value="Genomic_DNA"/>
</dbReference>
<dbReference type="FunCoup" id="D9PZJ7">
    <property type="interactions" value="34"/>
</dbReference>
<dbReference type="eggNOG" id="arCOG04252">
    <property type="taxonomic scope" value="Archaea"/>
</dbReference>
<dbReference type="GO" id="GO:0003723">
    <property type="term" value="F:RNA binding"/>
    <property type="evidence" value="ECO:0007669"/>
    <property type="project" value="InterPro"/>
</dbReference>
<dbReference type="AlphaFoldDB" id="D9PZJ7"/>
<dbReference type="STRING" id="666510.ASAC_0077"/>
<dbReference type="GO" id="GO:0001522">
    <property type="term" value="P:pseudouridine synthesis"/>
    <property type="evidence" value="ECO:0007669"/>
    <property type="project" value="InterPro"/>
</dbReference>
<protein>
    <submittedName>
        <fullName evidence="4">Probable tRNA pseudouridine synthase D</fullName>
    </submittedName>
</protein>
<dbReference type="Pfam" id="PF01142">
    <property type="entry name" value="TruD"/>
    <property type="match status" value="1"/>
</dbReference>
<dbReference type="InterPro" id="IPR042214">
    <property type="entry name" value="TruD_catalytic"/>
</dbReference>
<dbReference type="OrthoDB" id="1798at2157"/>
<evidence type="ECO:0000256" key="2">
    <source>
        <dbReference type="ARBA" id="ARBA00023235"/>
    </source>
</evidence>
<evidence type="ECO:0000256" key="1">
    <source>
        <dbReference type="ARBA" id="ARBA00007953"/>
    </source>
</evidence>
<feature type="domain" description="TRUD" evidence="3">
    <location>
        <begin position="161"/>
        <end position="370"/>
    </location>
</feature>
<sequence>MRRSPYYIDVMLGMPYYYLDFDWGPLGAQVPRPDGFRVVEEVAGAPCTEFRPSGSGNMHVYLLTKVGVDHSTAMRLASRLLGSRPHVIGIKDSNAVTCQLVYTVGGSPRVREARRGGVEVRYLGDHDRRVEHTGNRFSIRVVTQRLDELARRVSALASAKRLPAYFGYQRFGLVRPNSHTVGRAIVRGNLREALDLLLGRPFSGEPEAWREFRELYDRGMYREALEAAPRSLWPEARVLRELLRSGDPARAMRRYPMPLSFFVEAYQSYLFNLCLSRYLEANEVPERIVVPSSASRAEGACRDVMNEEGVSELASSELSIRARDMVRDSFMEVRGLGLSGEWLEFSLGRGMYATVVLRELLRQDPLTFAG</sequence>
<keyword evidence="2" id="KW-0413">Isomerase</keyword>
<accession>D9PZJ7</accession>
<dbReference type="InterPro" id="IPR020103">
    <property type="entry name" value="PsdUridine_synth_cat_dom_sf"/>
</dbReference>
<organism evidence="4 5">
    <name type="scientific">Acidilobus saccharovorans (strain DSM 16705 / JCM 18335 / VKM B-2471 / 345-15)</name>
    <dbReference type="NCBI Taxonomy" id="666510"/>
    <lineage>
        <taxon>Archaea</taxon>
        <taxon>Thermoproteota</taxon>
        <taxon>Thermoprotei</taxon>
        <taxon>Acidilobales</taxon>
        <taxon>Acidilobaceae</taxon>
        <taxon>Acidilobus</taxon>
    </lineage>
</organism>
<proteinExistence type="inferred from homology"/>
<dbReference type="SUPFAM" id="SSF55120">
    <property type="entry name" value="Pseudouridine synthase"/>
    <property type="match status" value="1"/>
</dbReference>
<dbReference type="GeneID" id="9498288"/>
<dbReference type="InterPro" id="IPR001656">
    <property type="entry name" value="PsdUridine_synth_TruD"/>
</dbReference>